<proteinExistence type="predicted"/>
<dbReference type="Proteomes" id="UP001299546">
    <property type="component" value="Unassembled WGS sequence"/>
</dbReference>
<comment type="caution">
    <text evidence="3">The sequence shown here is derived from an EMBL/GenBank/DDBJ whole genome shotgun (WGS) entry which is preliminary data.</text>
</comment>
<keyword evidence="3" id="KW-0378">Hydrolase</keyword>
<dbReference type="GO" id="GO:0016787">
    <property type="term" value="F:hydrolase activity"/>
    <property type="evidence" value="ECO:0007669"/>
    <property type="project" value="UniProtKB-KW"/>
</dbReference>
<gene>
    <name evidence="3" type="ORF">LIZ65_09210</name>
</gene>
<dbReference type="InterPro" id="IPR012878">
    <property type="entry name" value="Beta-AFase-like_GH127_cat"/>
</dbReference>
<dbReference type="PANTHER" id="PTHR31151">
    <property type="entry name" value="PROLINE-TRNA LIGASE (DUF1680)"/>
    <property type="match status" value="1"/>
</dbReference>
<evidence type="ECO:0000259" key="1">
    <source>
        <dbReference type="Pfam" id="PF07944"/>
    </source>
</evidence>
<dbReference type="Pfam" id="PF07944">
    <property type="entry name" value="Beta-AFase-like_GH127_cat"/>
    <property type="match status" value="1"/>
</dbReference>
<name>A0ABS8DGC8_9FIRM</name>
<evidence type="ECO:0000313" key="4">
    <source>
        <dbReference type="Proteomes" id="UP001299546"/>
    </source>
</evidence>
<evidence type="ECO:0000259" key="2">
    <source>
        <dbReference type="Pfam" id="PF20736"/>
    </source>
</evidence>
<dbReference type="RefSeq" id="WP_066737548.1">
    <property type="nucleotide sequence ID" value="NZ_JAJCIQ010000005.1"/>
</dbReference>
<organism evidence="3 4">
    <name type="scientific">Bariatricus massiliensis</name>
    <dbReference type="NCBI Taxonomy" id="1745713"/>
    <lineage>
        <taxon>Bacteria</taxon>
        <taxon>Bacillati</taxon>
        <taxon>Bacillota</taxon>
        <taxon>Clostridia</taxon>
        <taxon>Lachnospirales</taxon>
        <taxon>Lachnospiraceae</taxon>
        <taxon>Bariatricus</taxon>
    </lineage>
</organism>
<dbReference type="InterPro" id="IPR008928">
    <property type="entry name" value="6-hairpin_glycosidase_sf"/>
</dbReference>
<feature type="domain" description="Non-reducing end beta-L-arabinofuranosidase-like GH127 middle" evidence="2">
    <location>
        <begin position="400"/>
        <end position="490"/>
    </location>
</feature>
<dbReference type="EMBL" id="JAJCIS010000004">
    <property type="protein sequence ID" value="MCB7387468.1"/>
    <property type="molecule type" value="Genomic_DNA"/>
</dbReference>
<dbReference type="SUPFAM" id="SSF48208">
    <property type="entry name" value="Six-hairpin glycosidases"/>
    <property type="match status" value="1"/>
</dbReference>
<evidence type="ECO:0000313" key="3">
    <source>
        <dbReference type="EMBL" id="MCB7387468.1"/>
    </source>
</evidence>
<accession>A0ABS8DGC8</accession>
<feature type="domain" description="Non-reducing end beta-L-arabinofuranosidase-like GH127 catalytic" evidence="1">
    <location>
        <begin position="94"/>
        <end position="386"/>
    </location>
</feature>
<dbReference type="InterPro" id="IPR049046">
    <property type="entry name" value="Beta-AFase-like_GH127_middle"/>
</dbReference>
<sequence length="626" mass="72926">MFYKKMQTLKVKEVKPEGWLKKQLEIQAEGLSGKLFDIWESVGKYSGWLGGSGENWERGPYFVDGILPLAYLIEDKELYETARRFVRWTIDSQDEEGNFGPDASKDDWWSRMVMLKVLIQYYEITEEPEVLKFMDRYFRYQLKTLILRPLTGWGKARSAELLYCIKWFYEQRPEEYLLELAGLVKEQSRDWNEMFRQLPFTRPTEEYYNWKELELFSKDMIPKLMQFHATHIVNVTMAFKYPAVTAWLTQNEAYAGLQEQAIRKMVKYHGVATGAINGDEHLSGSSPSRGTELCAVAEYMFSLQVIMEIFGEAKYGDYLERIAYNAYPAMFTEDYMGHQYLEQANQVAATNEERDWFNNLPDSNTYGLEPNFGCCTANMHQAWPKFLKSLWFKEGDRLVSMVFAPNSLTTEINGERVCIETQTNYPSETTVRYEIKEAGAQPVLLKIRRPAWCRQCSITCNSRLAEFREEEQFLILEQGLRQGDCLIVEFKAEIFISSWHHNSLAVERGPLVYALDMEEEWTAYREKAGISDYEVTSHSPWNYALIKGKEISVANVEEAAYPFSKERPPVVLKARAKRVKDWKMKKGTAEDVPVSPVPTAEKEEEIRLIPFGCTHLRITQFPYCEE</sequence>
<dbReference type="PANTHER" id="PTHR31151:SF0">
    <property type="entry name" value="PROLINE-TRNA LIGASE (DUF1680)"/>
    <property type="match status" value="1"/>
</dbReference>
<keyword evidence="4" id="KW-1185">Reference proteome</keyword>
<protein>
    <submittedName>
        <fullName evidence="3">Glycoside hydrolase family 127 protein</fullName>
    </submittedName>
</protein>
<reference evidence="3 4" key="1">
    <citation type="submission" date="2021-10" db="EMBL/GenBank/DDBJ databases">
        <title>Collection of gut derived symbiotic bacterial strains cultured from healthy donors.</title>
        <authorList>
            <person name="Lin H."/>
            <person name="Littmann E."/>
            <person name="Kohout C."/>
            <person name="Pamer E.G."/>
        </authorList>
    </citation>
    <scope>NUCLEOTIDE SEQUENCE [LARGE SCALE GENOMIC DNA]</scope>
    <source>
        <strain evidence="3 4">DFI.1.165</strain>
    </source>
</reference>
<dbReference type="Pfam" id="PF20736">
    <property type="entry name" value="Glyco_hydro127M"/>
    <property type="match status" value="1"/>
</dbReference>